<dbReference type="Proteomes" id="UP000800096">
    <property type="component" value="Unassembled WGS sequence"/>
</dbReference>
<evidence type="ECO:0000313" key="2">
    <source>
        <dbReference type="Proteomes" id="UP000800096"/>
    </source>
</evidence>
<gene>
    <name evidence="1" type="ORF">BDU57DRAFT_509435</name>
</gene>
<proteinExistence type="predicted"/>
<keyword evidence="2" id="KW-1185">Reference proteome</keyword>
<reference evidence="1" key="1">
    <citation type="journal article" date="2020" name="Stud. Mycol.">
        <title>101 Dothideomycetes genomes: a test case for predicting lifestyles and emergence of pathogens.</title>
        <authorList>
            <person name="Haridas S."/>
            <person name="Albert R."/>
            <person name="Binder M."/>
            <person name="Bloem J."/>
            <person name="Labutti K."/>
            <person name="Salamov A."/>
            <person name="Andreopoulos B."/>
            <person name="Baker S."/>
            <person name="Barry K."/>
            <person name="Bills G."/>
            <person name="Bluhm B."/>
            <person name="Cannon C."/>
            <person name="Castanera R."/>
            <person name="Culley D."/>
            <person name="Daum C."/>
            <person name="Ezra D."/>
            <person name="Gonzalez J."/>
            <person name="Henrissat B."/>
            <person name="Kuo A."/>
            <person name="Liang C."/>
            <person name="Lipzen A."/>
            <person name="Lutzoni F."/>
            <person name="Magnuson J."/>
            <person name="Mondo S."/>
            <person name="Nolan M."/>
            <person name="Ohm R."/>
            <person name="Pangilinan J."/>
            <person name="Park H.-J."/>
            <person name="Ramirez L."/>
            <person name="Alfaro M."/>
            <person name="Sun H."/>
            <person name="Tritt A."/>
            <person name="Yoshinaga Y."/>
            <person name="Zwiers L.-H."/>
            <person name="Turgeon B."/>
            <person name="Goodwin S."/>
            <person name="Spatafora J."/>
            <person name="Crous P."/>
            <person name="Grigoriev I."/>
        </authorList>
    </citation>
    <scope>NUCLEOTIDE SEQUENCE</scope>
    <source>
        <strain evidence="1">HMLAC05119</strain>
    </source>
</reference>
<organism evidence="1 2">
    <name type="scientific">Ampelomyces quisqualis</name>
    <name type="common">Powdery mildew agent</name>
    <dbReference type="NCBI Taxonomy" id="50730"/>
    <lineage>
        <taxon>Eukaryota</taxon>
        <taxon>Fungi</taxon>
        <taxon>Dikarya</taxon>
        <taxon>Ascomycota</taxon>
        <taxon>Pezizomycotina</taxon>
        <taxon>Dothideomycetes</taxon>
        <taxon>Pleosporomycetidae</taxon>
        <taxon>Pleosporales</taxon>
        <taxon>Pleosporineae</taxon>
        <taxon>Phaeosphaeriaceae</taxon>
        <taxon>Ampelomyces</taxon>
    </lineage>
</organism>
<evidence type="ECO:0000313" key="1">
    <source>
        <dbReference type="EMBL" id="KAF1920933.1"/>
    </source>
</evidence>
<protein>
    <submittedName>
        <fullName evidence="1">Uncharacterized protein</fullName>
    </submittedName>
</protein>
<sequence length="67" mass="7281">MLNSRRQSILLSLQGKETTKSLTFFLCHLPVTKSSHQRAPIAAEQDWPTSALRASPRGLGTGPCCSV</sequence>
<name>A0A6A5QZN1_AMPQU</name>
<dbReference type="AlphaFoldDB" id="A0A6A5QZN1"/>
<dbReference type="EMBL" id="ML979132">
    <property type="protein sequence ID" value="KAF1920933.1"/>
    <property type="molecule type" value="Genomic_DNA"/>
</dbReference>
<accession>A0A6A5QZN1</accession>